<reference evidence="2" key="1">
    <citation type="submission" date="2023-06" db="EMBL/GenBank/DDBJ databases">
        <authorList>
            <person name="Delattre M."/>
        </authorList>
    </citation>
    <scope>NUCLEOTIDE SEQUENCE</scope>
    <source>
        <strain evidence="2">AF72</strain>
    </source>
</reference>
<dbReference type="EMBL" id="CATQJA010002680">
    <property type="protein sequence ID" value="CAJ0584088.1"/>
    <property type="molecule type" value="Genomic_DNA"/>
</dbReference>
<comment type="caution">
    <text evidence="2">The sequence shown here is derived from an EMBL/GenBank/DDBJ whole genome shotgun (WGS) entry which is preliminary data.</text>
</comment>
<accession>A0AA36G8P5</accession>
<evidence type="ECO:0000313" key="3">
    <source>
        <dbReference type="Proteomes" id="UP001177023"/>
    </source>
</evidence>
<organism evidence="2 3">
    <name type="scientific">Mesorhabditis spiculigera</name>
    <dbReference type="NCBI Taxonomy" id="96644"/>
    <lineage>
        <taxon>Eukaryota</taxon>
        <taxon>Metazoa</taxon>
        <taxon>Ecdysozoa</taxon>
        <taxon>Nematoda</taxon>
        <taxon>Chromadorea</taxon>
        <taxon>Rhabditida</taxon>
        <taxon>Rhabditina</taxon>
        <taxon>Rhabditomorpha</taxon>
        <taxon>Rhabditoidea</taxon>
        <taxon>Rhabditidae</taxon>
        <taxon>Mesorhabditinae</taxon>
        <taxon>Mesorhabditis</taxon>
    </lineage>
</organism>
<feature type="non-terminal residue" evidence="2">
    <location>
        <position position="314"/>
    </location>
</feature>
<feature type="compositionally biased region" description="Basic and acidic residues" evidence="1">
    <location>
        <begin position="166"/>
        <end position="192"/>
    </location>
</feature>
<feature type="compositionally biased region" description="Basic residues" evidence="1">
    <location>
        <begin position="108"/>
        <end position="126"/>
    </location>
</feature>
<feature type="compositionally biased region" description="Basic and acidic residues" evidence="1">
    <location>
        <begin position="129"/>
        <end position="147"/>
    </location>
</feature>
<keyword evidence="3" id="KW-1185">Reference proteome</keyword>
<evidence type="ECO:0000313" key="2">
    <source>
        <dbReference type="EMBL" id="CAJ0584088.1"/>
    </source>
</evidence>
<evidence type="ECO:0000256" key="1">
    <source>
        <dbReference type="SAM" id="MobiDB-lite"/>
    </source>
</evidence>
<feature type="compositionally biased region" description="Acidic residues" evidence="1">
    <location>
        <begin position="154"/>
        <end position="165"/>
    </location>
</feature>
<proteinExistence type="predicted"/>
<sequence length="314" mass="35094">MSARLDRLEKVYTRLNARLFGFSEASELVHRHAVFYSGTAQEYDQLELELEKDGQEEAEVAAGPVEAATGVKKEEGKKEDDGGVDDEEDEEEAEVAAEVEAAAEKVAAKKKVKKKGQAQPKKKKGNKAVAEKKEKKKNKDDKKKDVASEGGDTGAEDDDEEEQDEPVEHGDDSHDDVRGPGRPPIYDKTKGQCPECARRDVKLTKALGVFACDRCVRRFRRTVQRLPMKRCLNKCGLKTHCAYHRVLRKLALGYKLPKGKKNKRCPDCRAVPVTLYNSVGPFVCAGCIDRFRRAVQRMLPEACRKTTCGIRSEL</sequence>
<feature type="compositionally biased region" description="Low complexity" evidence="1">
    <location>
        <begin position="60"/>
        <end position="70"/>
    </location>
</feature>
<dbReference type="Proteomes" id="UP001177023">
    <property type="component" value="Unassembled WGS sequence"/>
</dbReference>
<dbReference type="AlphaFoldDB" id="A0AA36G8P5"/>
<feature type="compositionally biased region" description="Acidic residues" evidence="1">
    <location>
        <begin position="82"/>
        <end position="97"/>
    </location>
</feature>
<protein>
    <submittedName>
        <fullName evidence="2">Uncharacterized protein</fullName>
    </submittedName>
</protein>
<feature type="region of interest" description="Disordered" evidence="1">
    <location>
        <begin position="52"/>
        <end position="192"/>
    </location>
</feature>
<gene>
    <name evidence="2" type="ORF">MSPICULIGERA_LOCUS22152</name>
</gene>
<name>A0AA36G8P5_9BILA</name>
<feature type="compositionally biased region" description="Basic and acidic residues" evidence="1">
    <location>
        <begin position="71"/>
        <end position="81"/>
    </location>
</feature>